<keyword evidence="6 7" id="KW-0472">Membrane</keyword>
<sequence>MTTSLWRHHDFLRLWGAQTVSEFGSQITMLALPLTAVLVLDATAFEVAALATAQYLPYVLFSPLAGVWVDRRNRRGVLLQADIWRGVALVTVPAAYALDALTLSQLYAVGFVHGTLTLAFGIAHQGFLPSMLRREHLLEANTRSEVAQTTAQLSGPAAAGGMVAVLSAPVAILADALSFVLSWLLIRKIRYREPPRETATHARPPSVRRELREGAVYVLTNQYLRALMAATALINFSINVIVSILVVFAVRELGLSAGEIGLVFSLGQAGGLLAAAVYSRARRVVGVGKLLLLAAALLGPTTLILALAPRAHAFAFLLAGWATGSFARVIYNVSATSIRQAIVPTPLQGRASGFMRWVSFGTLPLGSLTGGAVAAAFGLREAMIVGAALSFLVVVPCLAPPVRALHDLPASDEA</sequence>
<feature type="transmembrane region" description="Helical" evidence="7">
    <location>
        <begin position="47"/>
        <end position="69"/>
    </location>
</feature>
<dbReference type="Pfam" id="PF05977">
    <property type="entry name" value="MFS_3"/>
    <property type="match status" value="1"/>
</dbReference>
<dbReference type="EMBL" id="QQZY01000016">
    <property type="protein sequence ID" value="RDI73183.1"/>
    <property type="molecule type" value="Genomic_DNA"/>
</dbReference>
<comment type="subcellular location">
    <subcellularLocation>
        <location evidence="1">Cell membrane</location>
        <topology evidence="1">Multi-pass membrane protein</topology>
    </subcellularLocation>
</comment>
<feature type="transmembrane region" description="Helical" evidence="7">
    <location>
        <begin position="106"/>
        <end position="127"/>
    </location>
</feature>
<evidence type="ECO:0000256" key="6">
    <source>
        <dbReference type="ARBA" id="ARBA00023136"/>
    </source>
</evidence>
<dbReference type="InterPro" id="IPR036259">
    <property type="entry name" value="MFS_trans_sf"/>
</dbReference>
<protein>
    <submittedName>
        <fullName evidence="9">Transmembrane secretion effector</fullName>
    </submittedName>
</protein>
<organism evidence="9 10">
    <name type="scientific">Gaiella occulta</name>
    <dbReference type="NCBI Taxonomy" id="1002870"/>
    <lineage>
        <taxon>Bacteria</taxon>
        <taxon>Bacillati</taxon>
        <taxon>Actinomycetota</taxon>
        <taxon>Thermoleophilia</taxon>
        <taxon>Gaiellales</taxon>
        <taxon>Gaiellaceae</taxon>
        <taxon>Gaiella</taxon>
    </lineage>
</organism>
<evidence type="ECO:0000313" key="9">
    <source>
        <dbReference type="EMBL" id="RDI73183.1"/>
    </source>
</evidence>
<feature type="transmembrane region" description="Helical" evidence="7">
    <location>
        <begin position="290"/>
        <end position="308"/>
    </location>
</feature>
<dbReference type="PROSITE" id="PS50850">
    <property type="entry name" value="MFS"/>
    <property type="match status" value="1"/>
</dbReference>
<feature type="transmembrane region" description="Helical" evidence="7">
    <location>
        <begin position="162"/>
        <end position="186"/>
    </location>
</feature>
<keyword evidence="10" id="KW-1185">Reference proteome</keyword>
<dbReference type="InterPro" id="IPR020846">
    <property type="entry name" value="MFS_dom"/>
</dbReference>
<evidence type="ECO:0000256" key="4">
    <source>
        <dbReference type="ARBA" id="ARBA00022692"/>
    </source>
</evidence>
<dbReference type="Gene3D" id="1.20.1250.20">
    <property type="entry name" value="MFS general substrate transporter like domains"/>
    <property type="match status" value="1"/>
</dbReference>
<accession>A0A7M2YSN3</accession>
<feature type="transmembrane region" description="Helical" evidence="7">
    <location>
        <begin position="20"/>
        <end position="40"/>
    </location>
</feature>
<dbReference type="GO" id="GO:0005886">
    <property type="term" value="C:plasma membrane"/>
    <property type="evidence" value="ECO:0007669"/>
    <property type="project" value="UniProtKB-SubCell"/>
</dbReference>
<dbReference type="PANTHER" id="PTHR23513">
    <property type="entry name" value="INTEGRAL MEMBRANE EFFLUX PROTEIN-RELATED"/>
    <property type="match status" value="1"/>
</dbReference>
<dbReference type="PANTHER" id="PTHR23513:SF6">
    <property type="entry name" value="MAJOR FACILITATOR SUPERFAMILY ASSOCIATED DOMAIN-CONTAINING PROTEIN"/>
    <property type="match status" value="1"/>
</dbReference>
<keyword evidence="3" id="KW-1003">Cell membrane</keyword>
<feature type="transmembrane region" description="Helical" evidence="7">
    <location>
        <begin position="383"/>
        <end position="402"/>
    </location>
</feature>
<keyword evidence="5 7" id="KW-1133">Transmembrane helix</keyword>
<feature type="transmembrane region" description="Helical" evidence="7">
    <location>
        <begin position="226"/>
        <end position="248"/>
    </location>
</feature>
<dbReference type="GO" id="GO:0022857">
    <property type="term" value="F:transmembrane transporter activity"/>
    <property type="evidence" value="ECO:0007669"/>
    <property type="project" value="InterPro"/>
</dbReference>
<keyword evidence="2" id="KW-0813">Transport</keyword>
<name>A0A7M2YSN3_9ACTN</name>
<dbReference type="AlphaFoldDB" id="A0A7M2YSN3"/>
<feature type="domain" description="Major facilitator superfamily (MFS) profile" evidence="8">
    <location>
        <begin position="223"/>
        <end position="414"/>
    </location>
</feature>
<evidence type="ECO:0000256" key="2">
    <source>
        <dbReference type="ARBA" id="ARBA00022448"/>
    </source>
</evidence>
<feature type="transmembrane region" description="Helical" evidence="7">
    <location>
        <begin position="354"/>
        <end position="377"/>
    </location>
</feature>
<evidence type="ECO:0000256" key="7">
    <source>
        <dbReference type="SAM" id="Phobius"/>
    </source>
</evidence>
<proteinExistence type="predicted"/>
<dbReference type="RefSeq" id="WP_181813747.1">
    <property type="nucleotide sequence ID" value="NZ_QQZY01000016.1"/>
</dbReference>
<dbReference type="Proteomes" id="UP000254134">
    <property type="component" value="Unassembled WGS sequence"/>
</dbReference>
<dbReference type="SUPFAM" id="SSF103473">
    <property type="entry name" value="MFS general substrate transporter"/>
    <property type="match status" value="1"/>
</dbReference>
<evidence type="ECO:0000256" key="3">
    <source>
        <dbReference type="ARBA" id="ARBA00022475"/>
    </source>
</evidence>
<evidence type="ECO:0000313" key="10">
    <source>
        <dbReference type="Proteomes" id="UP000254134"/>
    </source>
</evidence>
<gene>
    <name evidence="9" type="ORF">Gocc_3090</name>
</gene>
<keyword evidence="4 7" id="KW-0812">Transmembrane</keyword>
<dbReference type="CDD" id="cd06173">
    <property type="entry name" value="MFS_MefA_like"/>
    <property type="match status" value="1"/>
</dbReference>
<comment type="caution">
    <text evidence="9">The sequence shown here is derived from an EMBL/GenBank/DDBJ whole genome shotgun (WGS) entry which is preliminary data.</text>
</comment>
<evidence type="ECO:0000256" key="5">
    <source>
        <dbReference type="ARBA" id="ARBA00022989"/>
    </source>
</evidence>
<evidence type="ECO:0000259" key="8">
    <source>
        <dbReference type="PROSITE" id="PS50850"/>
    </source>
</evidence>
<dbReference type="InterPro" id="IPR010290">
    <property type="entry name" value="TM_effector"/>
</dbReference>
<evidence type="ECO:0000256" key="1">
    <source>
        <dbReference type="ARBA" id="ARBA00004651"/>
    </source>
</evidence>
<feature type="transmembrane region" description="Helical" evidence="7">
    <location>
        <begin position="314"/>
        <end position="333"/>
    </location>
</feature>
<feature type="transmembrane region" description="Helical" evidence="7">
    <location>
        <begin position="260"/>
        <end position="278"/>
    </location>
</feature>
<reference evidence="9 10" key="1">
    <citation type="submission" date="2018-07" db="EMBL/GenBank/DDBJ databases">
        <title>High-quality-draft genome sequence of Gaiella occulta.</title>
        <authorList>
            <person name="Severino R."/>
            <person name="Froufe H.J.C."/>
            <person name="Rainey F.A."/>
            <person name="Barroso C."/>
            <person name="Albuquerque L."/>
            <person name="Lobo-Da-Cunha A."/>
            <person name="Da Costa M.S."/>
            <person name="Egas C."/>
        </authorList>
    </citation>
    <scope>NUCLEOTIDE SEQUENCE [LARGE SCALE GENOMIC DNA]</scope>
    <source>
        <strain evidence="9 10">F2-233</strain>
    </source>
</reference>
<reference evidence="10" key="2">
    <citation type="journal article" date="2019" name="MicrobiologyOpen">
        <title>High-quality draft genome sequence of Gaiella occulta isolated from a 150 meter deep mineral water borehole and comparison with the genome sequences of other deep-branching lineages of the phylum Actinobacteria.</title>
        <authorList>
            <person name="Severino R."/>
            <person name="Froufe H.J.C."/>
            <person name="Barroso C."/>
            <person name="Albuquerque L."/>
            <person name="Lobo-da-Cunha A."/>
            <person name="da Costa M.S."/>
            <person name="Egas C."/>
        </authorList>
    </citation>
    <scope>NUCLEOTIDE SEQUENCE [LARGE SCALE GENOMIC DNA]</scope>
    <source>
        <strain evidence="10">F2-233</strain>
    </source>
</reference>